<evidence type="ECO:0000256" key="1">
    <source>
        <dbReference type="ARBA" id="ARBA00001911"/>
    </source>
</evidence>
<dbReference type="Pfam" id="PF01370">
    <property type="entry name" value="Epimerase"/>
    <property type="match status" value="1"/>
</dbReference>
<sequence>MNNIINEDVENIVSSGIKWDEFNQKTILITGANGLLASYMVYTLMKLNEKYNINCKVLALVRNETKAKIKFAEYMNNNQFELLVGDVSTININKKVNYIVHAASQASPIYYKTDPVGTINANVLGTNNMLNLALKNNVDSFLFFSSGEVYGDTKKIPTREEDFGYLDISNVRSCYGEGKRLGEVMCVSWYTQYNIPCKIVRPYHTYGPGLDFNDGRVFADFVSDIVNNRNIIMKSSGTATRAFCYISDAVIGFFLVLLNGRNGEAYNVGNDSGEISIINLARCLVELFPEKKLKIIQDETKKSLNYLKSTVERSSPNIDKIKKLGWMPEVSIKDGFYRTILSFLN</sequence>
<dbReference type="SUPFAM" id="SSF51735">
    <property type="entry name" value="NAD(P)-binding Rossmann-fold domains"/>
    <property type="match status" value="1"/>
</dbReference>
<dbReference type="GO" id="GO:0070403">
    <property type="term" value="F:NAD+ binding"/>
    <property type="evidence" value="ECO:0007669"/>
    <property type="project" value="InterPro"/>
</dbReference>
<keyword evidence="4 6" id="KW-0456">Lyase</keyword>
<dbReference type="GO" id="GO:0042732">
    <property type="term" value="P:D-xylose metabolic process"/>
    <property type="evidence" value="ECO:0007669"/>
    <property type="project" value="InterPro"/>
</dbReference>
<comment type="caution">
    <text evidence="6">The sequence shown here is derived from an EMBL/GenBank/DDBJ whole genome shotgun (WGS) entry which is preliminary data.</text>
</comment>
<dbReference type="RefSeq" id="WP_317049601.1">
    <property type="nucleotide sequence ID" value="NZ_CAMRXC010000240.1"/>
</dbReference>
<dbReference type="PANTHER" id="PTHR43078">
    <property type="entry name" value="UDP-GLUCURONIC ACID DECARBOXYLASE-RELATED"/>
    <property type="match status" value="1"/>
</dbReference>
<dbReference type="Proteomes" id="UP001189143">
    <property type="component" value="Unassembled WGS sequence"/>
</dbReference>
<organism evidence="6 7">
    <name type="scientific">Clostridium neonatale</name>
    <dbReference type="NCBI Taxonomy" id="137838"/>
    <lineage>
        <taxon>Bacteria</taxon>
        <taxon>Bacillati</taxon>
        <taxon>Bacillota</taxon>
        <taxon>Clostridia</taxon>
        <taxon>Eubacteriales</taxon>
        <taxon>Clostridiaceae</taxon>
        <taxon>Clostridium</taxon>
    </lineage>
</organism>
<dbReference type="GO" id="GO:0048040">
    <property type="term" value="F:UDP-glucuronate decarboxylase activity"/>
    <property type="evidence" value="ECO:0007669"/>
    <property type="project" value="UniProtKB-EC"/>
</dbReference>
<evidence type="ECO:0000256" key="3">
    <source>
        <dbReference type="ARBA" id="ARBA00023027"/>
    </source>
</evidence>
<keyword evidence="3" id="KW-0520">NAD</keyword>
<proteinExistence type="predicted"/>
<dbReference type="PANTHER" id="PTHR43078:SF7">
    <property type="entry name" value="UDP-GLUCURONATE DECARBOXYLASE"/>
    <property type="match status" value="1"/>
</dbReference>
<evidence type="ECO:0000259" key="5">
    <source>
        <dbReference type="Pfam" id="PF01370"/>
    </source>
</evidence>
<keyword evidence="2" id="KW-0210">Decarboxylase</keyword>
<accession>A0AAD1YD86</accession>
<evidence type="ECO:0000256" key="4">
    <source>
        <dbReference type="ARBA" id="ARBA00023239"/>
    </source>
</evidence>
<reference evidence="6" key="1">
    <citation type="submission" date="2022-10" db="EMBL/GenBank/DDBJ databases">
        <authorList>
            <person name="Aires J."/>
            <person name="Mesa V."/>
        </authorList>
    </citation>
    <scope>NUCLEOTIDE SEQUENCE</scope>
    <source>
        <strain evidence="6">Clostridium neonatale JD116</strain>
    </source>
</reference>
<dbReference type="Gene3D" id="3.40.50.720">
    <property type="entry name" value="NAD(P)-binding Rossmann-like Domain"/>
    <property type="match status" value="1"/>
</dbReference>
<name>A0AAD1YD86_9CLOT</name>
<evidence type="ECO:0000256" key="2">
    <source>
        <dbReference type="ARBA" id="ARBA00022793"/>
    </source>
</evidence>
<evidence type="ECO:0000313" key="6">
    <source>
        <dbReference type="EMBL" id="CAI3559617.1"/>
    </source>
</evidence>
<evidence type="ECO:0000313" key="7">
    <source>
        <dbReference type="Proteomes" id="UP001189143"/>
    </source>
</evidence>
<dbReference type="EMBL" id="CAMTCP010000111">
    <property type="protein sequence ID" value="CAI3559617.1"/>
    <property type="molecule type" value="Genomic_DNA"/>
</dbReference>
<protein>
    <submittedName>
        <fullName evidence="6">UDP-glucuronate decarboxylase</fullName>
        <ecNumber evidence="6">4.1.1.35</ecNumber>
    </submittedName>
</protein>
<gene>
    <name evidence="6" type="ORF">CNEO2_10072</name>
</gene>
<dbReference type="AlphaFoldDB" id="A0AAD1YD86"/>
<dbReference type="InterPro" id="IPR001509">
    <property type="entry name" value="Epimerase_deHydtase"/>
</dbReference>
<comment type="cofactor">
    <cofactor evidence="1">
        <name>NAD(+)</name>
        <dbReference type="ChEBI" id="CHEBI:57540"/>
    </cofactor>
</comment>
<dbReference type="GO" id="GO:0005737">
    <property type="term" value="C:cytoplasm"/>
    <property type="evidence" value="ECO:0007669"/>
    <property type="project" value="TreeGrafter"/>
</dbReference>
<dbReference type="EC" id="4.1.1.35" evidence="6"/>
<dbReference type="InterPro" id="IPR044516">
    <property type="entry name" value="UXS-like"/>
</dbReference>
<feature type="domain" description="NAD-dependent epimerase/dehydratase" evidence="5">
    <location>
        <begin position="27"/>
        <end position="269"/>
    </location>
</feature>
<dbReference type="InterPro" id="IPR036291">
    <property type="entry name" value="NAD(P)-bd_dom_sf"/>
</dbReference>